<proteinExistence type="predicted"/>
<dbReference type="AlphaFoldDB" id="A0A450S7Z3"/>
<organism evidence="1">
    <name type="scientific">Candidatus Kentrum sp. FM</name>
    <dbReference type="NCBI Taxonomy" id="2126340"/>
    <lineage>
        <taxon>Bacteria</taxon>
        <taxon>Pseudomonadati</taxon>
        <taxon>Pseudomonadota</taxon>
        <taxon>Gammaproteobacteria</taxon>
        <taxon>Candidatus Kentrum</taxon>
    </lineage>
</organism>
<name>A0A450S7Z3_9GAMM</name>
<accession>A0A450S7Z3</accession>
<dbReference type="EMBL" id="CAADEZ010000054">
    <property type="protein sequence ID" value="VFJ47998.1"/>
    <property type="molecule type" value="Genomic_DNA"/>
</dbReference>
<dbReference type="EMBL" id="CAADFL010000073">
    <property type="protein sequence ID" value="VFK08524.1"/>
    <property type="molecule type" value="Genomic_DNA"/>
</dbReference>
<evidence type="ECO:0000313" key="1">
    <source>
        <dbReference type="EMBL" id="VFJ47998.1"/>
    </source>
</evidence>
<reference evidence="1" key="1">
    <citation type="submission" date="2019-02" db="EMBL/GenBank/DDBJ databases">
        <authorList>
            <person name="Gruber-Vodicka R. H."/>
            <person name="Seah K. B. B."/>
        </authorList>
    </citation>
    <scope>NUCLEOTIDE SEQUENCE</scope>
    <source>
        <strain evidence="1">BECK_BZ163</strain>
        <strain evidence="3">BECK_BZ164</strain>
        <strain evidence="2">BECK_BZ165</strain>
    </source>
</reference>
<evidence type="ECO:0000313" key="3">
    <source>
        <dbReference type="EMBL" id="VFK08524.1"/>
    </source>
</evidence>
<evidence type="ECO:0000313" key="2">
    <source>
        <dbReference type="EMBL" id="VFJ50253.1"/>
    </source>
</evidence>
<protein>
    <submittedName>
        <fullName evidence="1">Uncharacterized protein</fullName>
    </submittedName>
</protein>
<gene>
    <name evidence="1" type="ORF">BECKFM1743A_GA0114220_100548</name>
    <name evidence="3" type="ORF">BECKFM1743B_GA0114221_100736</name>
    <name evidence="2" type="ORF">BECKFM1743C_GA0114222_100828</name>
</gene>
<dbReference type="EMBL" id="CAADFA010000082">
    <property type="protein sequence ID" value="VFJ50253.1"/>
    <property type="molecule type" value="Genomic_DNA"/>
</dbReference>
<sequence length="79" mass="9151">MNHRNNPLPHIVTEFYDDEERELYELAEGKGFMPDGIDEERKRELQKAAQSMFGEKKIGIPGIHRGKCKSQIVSHNEAR</sequence>